<dbReference type="OrthoDB" id="4951845at2759"/>
<dbReference type="VEuPathDB" id="FungiDB:LCOR_03600.1"/>
<dbReference type="Gene3D" id="3.40.30.10">
    <property type="entry name" value="Glutaredoxin"/>
    <property type="match status" value="1"/>
</dbReference>
<keyword evidence="3" id="KW-1185">Reference proteome</keyword>
<dbReference type="InterPro" id="IPR004045">
    <property type="entry name" value="Glutathione_S-Trfase_N"/>
</dbReference>
<evidence type="ECO:0000313" key="3">
    <source>
        <dbReference type="Proteomes" id="UP000027586"/>
    </source>
</evidence>
<dbReference type="Proteomes" id="UP000027586">
    <property type="component" value="Unassembled WGS sequence"/>
</dbReference>
<dbReference type="InterPro" id="IPR036249">
    <property type="entry name" value="Thioredoxin-like_sf"/>
</dbReference>
<feature type="domain" description="GST N-terminal" evidence="1">
    <location>
        <begin position="9"/>
        <end position="93"/>
    </location>
</feature>
<evidence type="ECO:0000313" key="2">
    <source>
        <dbReference type="EMBL" id="CDH52071.1"/>
    </source>
</evidence>
<dbReference type="InterPro" id="IPR054416">
    <property type="entry name" value="GST_UstS-like_C"/>
</dbReference>
<protein>
    <recommendedName>
        <fullName evidence="1">GST N-terminal domain-containing protein</fullName>
    </recommendedName>
</protein>
<comment type="caution">
    <text evidence="2">The sequence shown here is derived from an EMBL/GenBank/DDBJ whole genome shotgun (WGS) entry which is preliminary data.</text>
</comment>
<dbReference type="EMBL" id="CBTN010000012">
    <property type="protein sequence ID" value="CDH52071.1"/>
    <property type="molecule type" value="Genomic_DNA"/>
</dbReference>
<dbReference type="Pfam" id="PF22041">
    <property type="entry name" value="GST_C_7"/>
    <property type="match status" value="1"/>
</dbReference>
<dbReference type="SUPFAM" id="SSF52833">
    <property type="entry name" value="Thioredoxin-like"/>
    <property type="match status" value="1"/>
</dbReference>
<dbReference type="AlphaFoldDB" id="A0A068RT15"/>
<evidence type="ECO:0000259" key="1">
    <source>
        <dbReference type="PROSITE" id="PS50404"/>
    </source>
</evidence>
<reference evidence="2" key="1">
    <citation type="submission" date="2013-08" db="EMBL/GenBank/DDBJ databases">
        <title>Gene expansion shapes genome architecture in the human pathogen Lichtheimia corymbifera: an evolutionary genomics analysis in the ancient terrestrial Mucorales (Mucoromycotina).</title>
        <authorList>
            <person name="Schwartze V.U."/>
            <person name="Winter S."/>
            <person name="Shelest E."/>
            <person name="Marcet-Houben M."/>
            <person name="Horn F."/>
            <person name="Wehner S."/>
            <person name="Hoffmann K."/>
            <person name="Riege K."/>
            <person name="Sammeth M."/>
            <person name="Nowrousian M."/>
            <person name="Valiante V."/>
            <person name="Linde J."/>
            <person name="Jacobsen I.D."/>
            <person name="Marz M."/>
            <person name="Brakhage A.A."/>
            <person name="Gabaldon T."/>
            <person name="Bocker S."/>
            <person name="Voigt K."/>
        </authorList>
    </citation>
    <scope>NUCLEOTIDE SEQUENCE [LARGE SCALE GENOMIC DNA]</scope>
    <source>
        <strain evidence="2">FSU 9682</strain>
    </source>
</reference>
<dbReference type="SUPFAM" id="SSF47616">
    <property type="entry name" value="GST C-terminal domain-like"/>
    <property type="match status" value="1"/>
</dbReference>
<dbReference type="PROSITE" id="PS50404">
    <property type="entry name" value="GST_NTER"/>
    <property type="match status" value="1"/>
</dbReference>
<accession>A0A068RT15</accession>
<dbReference type="Gene3D" id="1.20.1050.10">
    <property type="match status" value="1"/>
</dbReference>
<dbReference type="Pfam" id="PF13409">
    <property type="entry name" value="GST_N_2"/>
    <property type="match status" value="1"/>
</dbReference>
<dbReference type="InterPro" id="IPR036282">
    <property type="entry name" value="Glutathione-S-Trfase_C_sf"/>
</dbReference>
<organism evidence="2 3">
    <name type="scientific">Lichtheimia corymbifera JMRC:FSU:9682</name>
    <dbReference type="NCBI Taxonomy" id="1263082"/>
    <lineage>
        <taxon>Eukaryota</taxon>
        <taxon>Fungi</taxon>
        <taxon>Fungi incertae sedis</taxon>
        <taxon>Mucoromycota</taxon>
        <taxon>Mucoromycotina</taxon>
        <taxon>Mucoromycetes</taxon>
        <taxon>Mucorales</taxon>
        <taxon>Lichtheimiaceae</taxon>
        <taxon>Lichtheimia</taxon>
    </lineage>
</organism>
<sequence>MAKVRFYDLELEVPGLIWSPNTCKTRYALNVKGIPYETEWLTFAGIHEVIPGLTKNGKAPTVPVIVDLAHGDKVVQESWEIAKYLEEAYPDYASLFNGNEGAHFFFHEYCTRKLLPKIFKLCVLTIHSKVTPPSLKQWFRDTREKAFKMPLEKFAGDPQKHISAIKELLEPIGRVLKQYPFMTGAQAGWADVVLASYFRLLVVHRPELFDSIVLNDPKAGAEFAAWWKRMDKYMQSQPPAPEARM</sequence>
<proteinExistence type="predicted"/>
<gene>
    <name evidence="2" type="ORF">LCOR_03600.1</name>
</gene>
<dbReference type="STRING" id="1263082.A0A068RT15"/>
<name>A0A068RT15_9FUNG</name>